<feature type="domain" description="Baseplate protein J-like barrel" evidence="3">
    <location>
        <begin position="151"/>
        <end position="217"/>
    </location>
</feature>
<keyword evidence="2" id="KW-0812">Transmembrane</keyword>
<accession>A0A8J3IMQ4</accession>
<feature type="compositionally biased region" description="Polar residues" evidence="1">
    <location>
        <begin position="15"/>
        <end position="24"/>
    </location>
</feature>
<keyword evidence="5" id="KW-1185">Reference proteome</keyword>
<protein>
    <recommendedName>
        <fullName evidence="3">Baseplate protein J-like barrel domain-containing protein</fullName>
    </recommendedName>
</protein>
<evidence type="ECO:0000256" key="2">
    <source>
        <dbReference type="SAM" id="Phobius"/>
    </source>
</evidence>
<dbReference type="RefSeq" id="WP_220205909.1">
    <property type="nucleotide sequence ID" value="NZ_BNJK01000001.1"/>
</dbReference>
<feature type="region of interest" description="Disordered" evidence="1">
    <location>
        <begin position="1"/>
        <end position="65"/>
    </location>
</feature>
<comment type="caution">
    <text evidence="4">The sequence shown here is derived from an EMBL/GenBank/DDBJ whole genome shotgun (WGS) entry which is preliminary data.</text>
</comment>
<keyword evidence="2" id="KW-1133">Transmembrane helix</keyword>
<evidence type="ECO:0000313" key="5">
    <source>
        <dbReference type="Proteomes" id="UP000597444"/>
    </source>
</evidence>
<feature type="transmembrane region" description="Helical" evidence="2">
    <location>
        <begin position="72"/>
        <end position="96"/>
    </location>
</feature>
<sequence>MDEETQRAINEALNIVQQSQQEQAPSRPPVEMPTMEQPQPEDHAQGQELATPTRVEQQAENKDATAPKRHRLLWTGGILLLVSLSMLVFLLIPPLLQPVATITLIPAIKTVSSTTTVTIPGRALASFTLTQAHTEQTTGTGEQETRAARGTITFYNALPAVQTVPAGTFLTGGDGIQVVTEQDAVIPAGNLATNGRASVSAHSVQAGPQGNIAAGDIYGACCRANVFVSNGPFSGGQNARHYSMVTQSDLDHAISALQASMTHSINATFQAQLQPGEAAVPPVCQMKTVTDHKVGEEATQVHITLTAACRDGAYQTQAVEAQVTHDLEQQARTQLGDGYAITGDPHVSVTQSRSQGTKLTLQVKGQAAFAYQFQGRLQTLKEQIAGMSKQQATAFLTQQPGVSAVSLDISSPLGTNTATIPQDITAIHITVLYSASS</sequence>
<keyword evidence="2" id="KW-0472">Membrane</keyword>
<name>A0A8J3IMQ4_9CHLR</name>
<dbReference type="Pfam" id="PF04865">
    <property type="entry name" value="Baseplate_J"/>
    <property type="match status" value="1"/>
</dbReference>
<dbReference type="InterPro" id="IPR006949">
    <property type="entry name" value="Barrel_Baseplate_J-like"/>
</dbReference>
<gene>
    <name evidence="4" type="ORF">KSF_052660</name>
</gene>
<evidence type="ECO:0000256" key="1">
    <source>
        <dbReference type="SAM" id="MobiDB-lite"/>
    </source>
</evidence>
<evidence type="ECO:0000259" key="3">
    <source>
        <dbReference type="Pfam" id="PF04865"/>
    </source>
</evidence>
<dbReference type="AlphaFoldDB" id="A0A8J3IMQ4"/>
<evidence type="ECO:0000313" key="4">
    <source>
        <dbReference type="EMBL" id="GHO95218.1"/>
    </source>
</evidence>
<reference evidence="4" key="1">
    <citation type="submission" date="2020-10" db="EMBL/GenBank/DDBJ databases">
        <title>Taxonomic study of unclassified bacteria belonging to the class Ktedonobacteria.</title>
        <authorList>
            <person name="Yabe S."/>
            <person name="Wang C.M."/>
            <person name="Zheng Y."/>
            <person name="Sakai Y."/>
            <person name="Cavaletti L."/>
            <person name="Monciardini P."/>
            <person name="Donadio S."/>
        </authorList>
    </citation>
    <scope>NUCLEOTIDE SEQUENCE</scope>
    <source>
        <strain evidence="4">ID150040</strain>
    </source>
</reference>
<dbReference type="EMBL" id="BNJK01000001">
    <property type="protein sequence ID" value="GHO95218.1"/>
    <property type="molecule type" value="Genomic_DNA"/>
</dbReference>
<organism evidence="4 5">
    <name type="scientific">Reticulibacter mediterranei</name>
    <dbReference type="NCBI Taxonomy" id="2778369"/>
    <lineage>
        <taxon>Bacteria</taxon>
        <taxon>Bacillati</taxon>
        <taxon>Chloroflexota</taxon>
        <taxon>Ktedonobacteria</taxon>
        <taxon>Ktedonobacterales</taxon>
        <taxon>Reticulibacteraceae</taxon>
        <taxon>Reticulibacter</taxon>
    </lineage>
</organism>
<proteinExistence type="predicted"/>
<dbReference type="Proteomes" id="UP000597444">
    <property type="component" value="Unassembled WGS sequence"/>
</dbReference>